<evidence type="ECO:0000313" key="2">
    <source>
        <dbReference type="Proteomes" id="UP000179270"/>
    </source>
</evidence>
<dbReference type="Gene3D" id="3.90.550.10">
    <property type="entry name" value="Spore Coat Polysaccharide Biosynthesis Protein SpsA, Chain A"/>
    <property type="match status" value="1"/>
</dbReference>
<dbReference type="AlphaFoldDB" id="A0A1F7ICS2"/>
<evidence type="ECO:0008006" key="3">
    <source>
        <dbReference type="Google" id="ProtNLM"/>
    </source>
</evidence>
<gene>
    <name evidence="1" type="ORF">A3A74_02275</name>
</gene>
<dbReference type="SUPFAM" id="SSF53448">
    <property type="entry name" value="Nucleotide-diphospho-sugar transferases"/>
    <property type="match status" value="1"/>
</dbReference>
<proteinExistence type="predicted"/>
<dbReference type="EMBL" id="MGAF01000022">
    <property type="protein sequence ID" value="OGK41146.1"/>
    <property type="molecule type" value="Genomic_DNA"/>
</dbReference>
<sequence length="303" mass="35709">MNNRNLVISILVWTIGYLKDFYRKLKEKVRIERVKKKVLDTSPVYCKDKNFIEILSVTSHDDYWKLILCVKSFFYFSKQTFPIFIVDDGTLTKQDSDLLKSHLIGCKILERKKIEMDLSRLKNKNFLLFKNNPYVVKKIASILYTKKDKVLFLDSDVLFFNYPDELIDWSNSQDSSIFIKDYQNAYLISDIESKYLFKVSQFSKVNSGLIGIKRNLLSLKLLNKLVNFYTLVQLFRTAQLQSYFAIIFALAKAGNKIKTFSKRYIVPEKVEDIMYEDVVCIHYVRPVRHEYIKGAEIVLKKIT</sequence>
<comment type="caution">
    <text evidence="1">The sequence shown here is derived from an EMBL/GenBank/DDBJ whole genome shotgun (WGS) entry which is preliminary data.</text>
</comment>
<name>A0A1F7ICS2_9BACT</name>
<dbReference type="InterPro" id="IPR029044">
    <property type="entry name" value="Nucleotide-diphossugar_trans"/>
</dbReference>
<protein>
    <recommendedName>
        <fullName evidence="3">Nucleotide-diphospho-sugar transferase domain-containing protein</fullName>
    </recommendedName>
</protein>
<organism evidence="1 2">
    <name type="scientific">Candidatus Roizmanbacteria bacterium RIFCSPLOWO2_01_FULL_35_13</name>
    <dbReference type="NCBI Taxonomy" id="1802055"/>
    <lineage>
        <taxon>Bacteria</taxon>
        <taxon>Candidatus Roizmaniibacteriota</taxon>
    </lineage>
</organism>
<dbReference type="STRING" id="1802055.A3A74_02275"/>
<evidence type="ECO:0000313" key="1">
    <source>
        <dbReference type="EMBL" id="OGK41146.1"/>
    </source>
</evidence>
<dbReference type="Proteomes" id="UP000179270">
    <property type="component" value="Unassembled WGS sequence"/>
</dbReference>
<reference evidence="1 2" key="1">
    <citation type="journal article" date="2016" name="Nat. Commun.">
        <title>Thousands of microbial genomes shed light on interconnected biogeochemical processes in an aquifer system.</title>
        <authorList>
            <person name="Anantharaman K."/>
            <person name="Brown C.T."/>
            <person name="Hug L.A."/>
            <person name="Sharon I."/>
            <person name="Castelle C.J."/>
            <person name="Probst A.J."/>
            <person name="Thomas B.C."/>
            <person name="Singh A."/>
            <person name="Wilkins M.J."/>
            <person name="Karaoz U."/>
            <person name="Brodie E.L."/>
            <person name="Williams K.H."/>
            <person name="Hubbard S.S."/>
            <person name="Banfield J.F."/>
        </authorList>
    </citation>
    <scope>NUCLEOTIDE SEQUENCE [LARGE SCALE GENOMIC DNA]</scope>
</reference>
<accession>A0A1F7ICS2</accession>